<protein>
    <submittedName>
        <fullName evidence="1">Uncharacterized protein</fullName>
    </submittedName>
</protein>
<organism evidence="1 2">
    <name type="scientific">Handroanthus impetiginosus</name>
    <dbReference type="NCBI Taxonomy" id="429701"/>
    <lineage>
        <taxon>Eukaryota</taxon>
        <taxon>Viridiplantae</taxon>
        <taxon>Streptophyta</taxon>
        <taxon>Embryophyta</taxon>
        <taxon>Tracheophyta</taxon>
        <taxon>Spermatophyta</taxon>
        <taxon>Magnoliopsida</taxon>
        <taxon>eudicotyledons</taxon>
        <taxon>Gunneridae</taxon>
        <taxon>Pentapetalae</taxon>
        <taxon>asterids</taxon>
        <taxon>lamiids</taxon>
        <taxon>Lamiales</taxon>
        <taxon>Bignoniaceae</taxon>
        <taxon>Crescentiina</taxon>
        <taxon>Tabebuia alliance</taxon>
        <taxon>Handroanthus</taxon>
    </lineage>
</organism>
<keyword evidence="2" id="KW-1185">Reference proteome</keyword>
<dbReference type="AlphaFoldDB" id="A0A2G9HKC9"/>
<sequence>MATKECWRLRERRSLLYNCLRTLNLGKKFSNISNIPPYYCQGLVHFQAFHH</sequence>
<gene>
    <name evidence="1" type="ORF">CDL12_09359</name>
</gene>
<comment type="caution">
    <text evidence="1">The sequence shown here is derived from an EMBL/GenBank/DDBJ whole genome shotgun (WGS) entry which is preliminary data.</text>
</comment>
<name>A0A2G9HKC9_9LAMI</name>
<dbReference type="EMBL" id="NKXS01001563">
    <property type="protein sequence ID" value="PIN17975.1"/>
    <property type="molecule type" value="Genomic_DNA"/>
</dbReference>
<reference evidence="2" key="1">
    <citation type="journal article" date="2018" name="Gigascience">
        <title>Genome assembly of the Pink Ipe (Handroanthus impetiginosus, Bignoniaceae), a highly valued, ecologically keystone Neotropical timber forest tree.</title>
        <authorList>
            <person name="Silva-Junior O.B."/>
            <person name="Grattapaglia D."/>
            <person name="Novaes E."/>
            <person name="Collevatti R.G."/>
        </authorList>
    </citation>
    <scope>NUCLEOTIDE SEQUENCE [LARGE SCALE GENOMIC DNA]</scope>
    <source>
        <strain evidence="2">cv. UFG-1</strain>
    </source>
</reference>
<evidence type="ECO:0000313" key="2">
    <source>
        <dbReference type="Proteomes" id="UP000231279"/>
    </source>
</evidence>
<accession>A0A2G9HKC9</accession>
<proteinExistence type="predicted"/>
<evidence type="ECO:0000313" key="1">
    <source>
        <dbReference type="EMBL" id="PIN17975.1"/>
    </source>
</evidence>
<dbReference type="Proteomes" id="UP000231279">
    <property type="component" value="Unassembled WGS sequence"/>
</dbReference>